<dbReference type="STRING" id="45607.A0A2T0FID5"/>
<keyword evidence="4" id="KW-0175">Coiled coil</keyword>
<dbReference type="PANTHER" id="PTHR22847">
    <property type="entry name" value="WD40 REPEAT PROTEIN"/>
    <property type="match status" value="1"/>
</dbReference>
<dbReference type="SUPFAM" id="SSF50978">
    <property type="entry name" value="WD40 repeat-like"/>
    <property type="match status" value="1"/>
</dbReference>
<dbReference type="PRINTS" id="PR00320">
    <property type="entry name" value="GPROTEINBRPT"/>
</dbReference>
<evidence type="ECO:0000256" key="3">
    <source>
        <dbReference type="PROSITE-ProRule" id="PRU00221"/>
    </source>
</evidence>
<dbReference type="OrthoDB" id="496at2759"/>
<dbReference type="Pfam" id="PF00400">
    <property type="entry name" value="WD40"/>
    <property type="match status" value="3"/>
</dbReference>
<dbReference type="Proteomes" id="UP000238350">
    <property type="component" value="Unassembled WGS sequence"/>
</dbReference>
<dbReference type="RefSeq" id="XP_024664706.1">
    <property type="nucleotide sequence ID" value="XM_024808938.1"/>
</dbReference>
<evidence type="ECO:0000313" key="5">
    <source>
        <dbReference type="EMBL" id="PRT54761.1"/>
    </source>
</evidence>
<feature type="coiled-coil region" evidence="4">
    <location>
        <begin position="167"/>
        <end position="201"/>
    </location>
</feature>
<accession>A0A2T0FID5</accession>
<feature type="repeat" description="WD" evidence="3">
    <location>
        <begin position="432"/>
        <end position="471"/>
    </location>
</feature>
<feature type="repeat" description="WD" evidence="3">
    <location>
        <begin position="302"/>
        <end position="341"/>
    </location>
</feature>
<evidence type="ECO:0000256" key="2">
    <source>
        <dbReference type="ARBA" id="ARBA00022737"/>
    </source>
</evidence>
<protein>
    <submittedName>
        <fullName evidence="5">Mitochondrial division protein 1</fullName>
    </submittedName>
</protein>
<keyword evidence="6" id="KW-1185">Reference proteome</keyword>
<dbReference type="PROSITE" id="PS50082">
    <property type="entry name" value="WD_REPEATS_2"/>
    <property type="match status" value="4"/>
</dbReference>
<organism evidence="5 6">
    <name type="scientific">Wickerhamiella sorbophila</name>
    <dbReference type="NCBI Taxonomy" id="45607"/>
    <lineage>
        <taxon>Eukaryota</taxon>
        <taxon>Fungi</taxon>
        <taxon>Dikarya</taxon>
        <taxon>Ascomycota</taxon>
        <taxon>Saccharomycotina</taxon>
        <taxon>Dipodascomycetes</taxon>
        <taxon>Dipodascales</taxon>
        <taxon>Trichomonascaceae</taxon>
        <taxon>Wickerhamiella</taxon>
    </lineage>
</organism>
<dbReference type="InterPro" id="IPR001680">
    <property type="entry name" value="WD40_rpt"/>
</dbReference>
<dbReference type="Gene3D" id="6.10.280.220">
    <property type="match status" value="1"/>
</dbReference>
<evidence type="ECO:0000313" key="6">
    <source>
        <dbReference type="Proteomes" id="UP000238350"/>
    </source>
</evidence>
<dbReference type="PROSITE" id="PS00678">
    <property type="entry name" value="WD_REPEATS_1"/>
    <property type="match status" value="3"/>
</dbReference>
<keyword evidence="1 3" id="KW-0853">WD repeat</keyword>
<dbReference type="CDD" id="cd00200">
    <property type="entry name" value="WD40"/>
    <property type="match status" value="1"/>
</dbReference>
<evidence type="ECO:0000256" key="4">
    <source>
        <dbReference type="SAM" id="Coils"/>
    </source>
</evidence>
<dbReference type="InterPro" id="IPR015943">
    <property type="entry name" value="WD40/YVTN_repeat-like_dom_sf"/>
</dbReference>
<name>A0A2T0FID5_9ASCO</name>
<dbReference type="AlphaFoldDB" id="A0A2T0FID5"/>
<sequence length="546" mass="59540">MKPSTRINGSKIGRHGPSTDPTFAYSLHLAWVIWLRMEDSFSSVVTATNNNLTRLSRTVATTASALSSTYGELSAPSYQQAMQDLSGPLFRKRLFSFQARTSPSEIVKSSLTTDATRFRLTTSLPDNLLVSLPAPQTAYSLYQGFVATQSADSGDPNQDLESCAIRKELATYEIQELDARIAELNKLRRVVFDKVADLEKEERRIERRLGDSKMIENGSPDPEDLKDLPRQIPKTRRKSMPKRAVPTLQKFYAAGDTITKFDTGSDSVVMLDFDTPFGTLVAATGPRLQVWDLGSSDRLLTLEGHDAAVQCLQVEGPLVVSGANDAMVKLWDISEGAELQTLHGHLDAVTTLHFDDNTLVTGSNDKTIRQWDIDSGRCIQTLDVLWTRPSEGWASAGTVGALQNFDAALATGTADGIVRLWDLRSGRVQRTLAGHMGPVTCLQFDGVNLVSGSLDNSVRVWDLRAGSVIDVLNYSSGITSLHFDATRIVCATGQPIIQVYDRHTKAQWTCGPGDTEADAAPVVAVRQQKGYLVGGQTSGDVGVWAC</sequence>
<feature type="repeat" description="WD" evidence="3">
    <location>
        <begin position="409"/>
        <end position="431"/>
    </location>
</feature>
<dbReference type="EMBL" id="NDIQ01000021">
    <property type="protein sequence ID" value="PRT54761.1"/>
    <property type="molecule type" value="Genomic_DNA"/>
</dbReference>
<evidence type="ECO:0000256" key="1">
    <source>
        <dbReference type="ARBA" id="ARBA00022574"/>
    </source>
</evidence>
<feature type="repeat" description="WD" evidence="3">
    <location>
        <begin position="342"/>
        <end position="381"/>
    </location>
</feature>
<dbReference type="InterPro" id="IPR020472">
    <property type="entry name" value="WD40_PAC1"/>
</dbReference>
<dbReference type="Gene3D" id="2.130.10.10">
    <property type="entry name" value="YVTN repeat-like/Quinoprotein amine dehydrogenase"/>
    <property type="match status" value="1"/>
</dbReference>
<dbReference type="SMART" id="SM00320">
    <property type="entry name" value="WD40"/>
    <property type="match status" value="5"/>
</dbReference>
<keyword evidence="2" id="KW-0677">Repeat</keyword>
<dbReference type="GeneID" id="36516129"/>
<proteinExistence type="predicted"/>
<gene>
    <name evidence="5" type="ORF">B9G98_02381</name>
</gene>
<dbReference type="InterPro" id="IPR036322">
    <property type="entry name" value="WD40_repeat_dom_sf"/>
</dbReference>
<reference evidence="5 6" key="1">
    <citation type="submission" date="2017-04" db="EMBL/GenBank/DDBJ databases">
        <title>Genome sequencing of [Candida] sorbophila.</title>
        <authorList>
            <person name="Ahn J.O."/>
        </authorList>
    </citation>
    <scope>NUCLEOTIDE SEQUENCE [LARGE SCALE GENOMIC DNA]</scope>
    <source>
        <strain evidence="5 6">DS02</strain>
    </source>
</reference>
<dbReference type="PROSITE" id="PS50294">
    <property type="entry name" value="WD_REPEATS_REGION"/>
    <property type="match status" value="3"/>
</dbReference>
<dbReference type="PANTHER" id="PTHR22847:SF637">
    <property type="entry name" value="WD REPEAT DOMAIN 5B"/>
    <property type="match status" value="1"/>
</dbReference>
<dbReference type="GO" id="GO:1990234">
    <property type="term" value="C:transferase complex"/>
    <property type="evidence" value="ECO:0007669"/>
    <property type="project" value="UniProtKB-ARBA"/>
</dbReference>
<dbReference type="GO" id="GO:0005634">
    <property type="term" value="C:nucleus"/>
    <property type="evidence" value="ECO:0007669"/>
    <property type="project" value="TreeGrafter"/>
</dbReference>
<comment type="caution">
    <text evidence="5">The sequence shown here is derived from an EMBL/GenBank/DDBJ whole genome shotgun (WGS) entry which is preliminary data.</text>
</comment>
<dbReference type="InterPro" id="IPR019775">
    <property type="entry name" value="WD40_repeat_CS"/>
</dbReference>
<dbReference type="CDD" id="cd22881">
    <property type="entry name" value="Mdv1_N"/>
    <property type="match status" value="1"/>
</dbReference>